<protein>
    <recommendedName>
        <fullName evidence="3">HD domain-containing protein</fullName>
    </recommendedName>
</protein>
<dbReference type="SUPFAM" id="SSF109604">
    <property type="entry name" value="HD-domain/PDEase-like"/>
    <property type="match status" value="1"/>
</dbReference>
<proteinExistence type="predicted"/>
<evidence type="ECO:0000313" key="1">
    <source>
        <dbReference type="EMBL" id="TKT93313.1"/>
    </source>
</evidence>
<keyword evidence="2" id="KW-1185">Reference proteome</keyword>
<dbReference type="AlphaFoldDB" id="A0A4V6BJS6"/>
<organism evidence="1 2">
    <name type="scientific">Dyadobacter frigoris</name>
    <dbReference type="NCBI Taxonomy" id="2576211"/>
    <lineage>
        <taxon>Bacteria</taxon>
        <taxon>Pseudomonadati</taxon>
        <taxon>Bacteroidota</taxon>
        <taxon>Cytophagia</taxon>
        <taxon>Cytophagales</taxon>
        <taxon>Spirosomataceae</taxon>
        <taxon>Dyadobacter</taxon>
    </lineage>
</organism>
<dbReference type="EMBL" id="SZVO01000002">
    <property type="protein sequence ID" value="TKT93313.1"/>
    <property type="molecule type" value="Genomic_DNA"/>
</dbReference>
<dbReference type="CDD" id="cd00077">
    <property type="entry name" value="HDc"/>
    <property type="match status" value="1"/>
</dbReference>
<dbReference type="Proteomes" id="UP000304900">
    <property type="component" value="Unassembled WGS sequence"/>
</dbReference>
<name>A0A4V6BJS6_9BACT</name>
<dbReference type="RefSeq" id="WP_137338989.1">
    <property type="nucleotide sequence ID" value="NZ_SZVO01000002.1"/>
</dbReference>
<dbReference type="Gene3D" id="1.10.3210.10">
    <property type="entry name" value="Hypothetical protein af1432"/>
    <property type="match status" value="1"/>
</dbReference>
<gene>
    <name evidence="1" type="ORF">FDK13_05530</name>
</gene>
<reference evidence="1 2" key="1">
    <citation type="submission" date="2019-05" db="EMBL/GenBank/DDBJ databases">
        <title>Dyadobacter AR-3-8 sp. nov., isolated from arctic soil.</title>
        <authorList>
            <person name="Chaudhary D.K."/>
        </authorList>
    </citation>
    <scope>NUCLEOTIDE SEQUENCE [LARGE SCALE GENOMIC DNA]</scope>
    <source>
        <strain evidence="1 2">AR-3-8</strain>
    </source>
</reference>
<dbReference type="InterPro" id="IPR003607">
    <property type="entry name" value="HD/PDEase_dom"/>
</dbReference>
<evidence type="ECO:0000313" key="2">
    <source>
        <dbReference type="Proteomes" id="UP000304900"/>
    </source>
</evidence>
<sequence>MKEIIANCPKWISDKLNILQATGFPIYLCGESVAAILFGGRFGPMNEPLTTEFLSPNIESNLLINKLNMLVPTIVWKPFIRRELGGLEDIFITMDDGYPTIKFPSTHIKNSLEQGIINCEGTTIEILKLAKNFPALIINNINPAQILTSQYEIARENQERLILKNFNMTPKVCFPEIHLREINTILEWHKNNPAQMEWIPAPSFGSNPSSNPWIDKDLPFRYWLLQQAEYAYQGNDIEIDLNIQKIIDLQLTEQKGTHQGWKTWQHSLNSTIRLETDHLPEQFRKPIRMAMLMHDIGKTNTRTVWTAGCHAAYGAKIWQKAKLNVTNQEETLISFIIKNHDILGSLDKTIKNPNLSSGISIEEVVLRIKDNPIGNSTLALKIIHSINDADIGSLSTLRYLLKLTPLLIKLVEAGLNSHTR</sequence>
<comment type="caution">
    <text evidence="1">The sequence shown here is derived from an EMBL/GenBank/DDBJ whole genome shotgun (WGS) entry which is preliminary data.</text>
</comment>
<accession>A0A4V6BJS6</accession>
<evidence type="ECO:0008006" key="3">
    <source>
        <dbReference type="Google" id="ProtNLM"/>
    </source>
</evidence>